<dbReference type="InterPro" id="IPR001412">
    <property type="entry name" value="aa-tRNA-synth_I_CS"/>
</dbReference>
<dbReference type="Gene3D" id="3.40.50.620">
    <property type="entry name" value="HUPs"/>
    <property type="match status" value="1"/>
</dbReference>
<keyword evidence="9 13" id="KW-0030">Aminoacyl-tRNA synthetase</keyword>
<feature type="domain" description="DALR anticodon binding" evidence="11">
    <location>
        <begin position="452"/>
        <end position="583"/>
    </location>
</feature>
<dbReference type="Pfam" id="PF00750">
    <property type="entry name" value="tRNA-synt_1d"/>
    <property type="match status" value="1"/>
</dbReference>
<dbReference type="InterPro" id="IPR035684">
    <property type="entry name" value="ArgRS_core"/>
</dbReference>
<dbReference type="InterPro" id="IPR001278">
    <property type="entry name" value="Arg-tRNA-ligase"/>
</dbReference>
<dbReference type="NCBIfam" id="TIGR00456">
    <property type="entry name" value="argS"/>
    <property type="match status" value="1"/>
</dbReference>
<dbReference type="FunFam" id="1.10.730.10:FF:000008">
    <property type="entry name" value="Arginine--tRNA ligase"/>
    <property type="match status" value="1"/>
</dbReference>
<sequence>MDIFADFAARILSALKELYPDHTDLDQLAQKATAEPPRDPSHGAISSNIAMVCAKALKTNPRQLATSLKEILIKDQDIIALDIAGPGFLNFTLADNVWQRVLSSVLKHPQKFGRSDIGQGRAVNVEFVSANPTGPMHVGHTRGAIFGDALASLLDFCGFDVTREYYINDAGAQIDILARSAFLRYRQALGHEIGEMPTGLYPGDYLVPVGEVLAKEFGDKFENSDETEWLPLFKPIVLKTMMDLIRQDLQLLGVSHDYFFSERQLHGDEGKIAKTLAALEKENLVYQGTLPPPKGKPTEDWEDREQTLFRAKQFGDDTDRPLIKSNGDYTYFAADIAYHRDKFLRGFNDQIIVLGADHSGYTKRLQAAVKAVSDGKATIDVKICQIVRLMRDGKPFKMSKRSGDLVTVQDVVGEVGSDAVRFMLLFRRNEAPMDFDFAKVKEQTRENPVFYVQYAHARACSIARKTLEEMPQLDIADAKLAKADLSLLSSSDDIELLQTLAQWPRMVAAAARAHEPHRVAFYLYDLAGAFHGFWAKGGQDKSLRFVNHEQPELTLSRLAMVRAIQHVLEQGLGLLGVSAPQQLS</sequence>
<dbReference type="PANTHER" id="PTHR11956:SF5">
    <property type="entry name" value="ARGININE--TRNA LIGASE, CYTOPLASMIC"/>
    <property type="match status" value="1"/>
</dbReference>
<feature type="domain" description="Arginyl tRNA synthetase N-terminal" evidence="12">
    <location>
        <begin position="5"/>
        <end position="93"/>
    </location>
</feature>
<dbReference type="SUPFAM" id="SSF52374">
    <property type="entry name" value="Nucleotidylyl transferase"/>
    <property type="match status" value="1"/>
</dbReference>
<organism evidence="13">
    <name type="scientific">hydrothermal vent metagenome</name>
    <dbReference type="NCBI Taxonomy" id="652676"/>
    <lineage>
        <taxon>unclassified sequences</taxon>
        <taxon>metagenomes</taxon>
        <taxon>ecological metagenomes</taxon>
    </lineage>
</organism>
<dbReference type="InterPro" id="IPR014729">
    <property type="entry name" value="Rossmann-like_a/b/a_fold"/>
</dbReference>
<dbReference type="PANTHER" id="PTHR11956">
    <property type="entry name" value="ARGINYL-TRNA SYNTHETASE"/>
    <property type="match status" value="1"/>
</dbReference>
<dbReference type="SMART" id="SM00836">
    <property type="entry name" value="DALR_1"/>
    <property type="match status" value="1"/>
</dbReference>
<evidence type="ECO:0000256" key="9">
    <source>
        <dbReference type="ARBA" id="ARBA00023146"/>
    </source>
</evidence>
<dbReference type="SUPFAM" id="SSF47323">
    <property type="entry name" value="Anticodon-binding domain of a subclass of class I aminoacyl-tRNA synthetases"/>
    <property type="match status" value="1"/>
</dbReference>
<comment type="similarity">
    <text evidence="2">Belongs to the class-I aminoacyl-tRNA synthetase family.</text>
</comment>
<dbReference type="InterPro" id="IPR008909">
    <property type="entry name" value="DALR_anticod-bd"/>
</dbReference>
<keyword evidence="6" id="KW-0547">Nucleotide-binding</keyword>
<evidence type="ECO:0000256" key="6">
    <source>
        <dbReference type="ARBA" id="ARBA00022741"/>
    </source>
</evidence>
<dbReference type="GO" id="GO:0006420">
    <property type="term" value="P:arginyl-tRNA aminoacylation"/>
    <property type="evidence" value="ECO:0007669"/>
    <property type="project" value="InterPro"/>
</dbReference>
<dbReference type="SMART" id="SM01016">
    <property type="entry name" value="Arg_tRNA_synt_N"/>
    <property type="match status" value="1"/>
</dbReference>
<evidence type="ECO:0000256" key="7">
    <source>
        <dbReference type="ARBA" id="ARBA00022840"/>
    </source>
</evidence>
<accession>A0A3B0U6I4</accession>
<comment type="catalytic activity">
    <reaction evidence="10">
        <text>tRNA(Arg) + L-arginine + ATP = L-arginyl-tRNA(Arg) + AMP + diphosphate</text>
        <dbReference type="Rhea" id="RHEA:20301"/>
        <dbReference type="Rhea" id="RHEA-COMP:9658"/>
        <dbReference type="Rhea" id="RHEA-COMP:9673"/>
        <dbReference type="ChEBI" id="CHEBI:30616"/>
        <dbReference type="ChEBI" id="CHEBI:32682"/>
        <dbReference type="ChEBI" id="CHEBI:33019"/>
        <dbReference type="ChEBI" id="CHEBI:78442"/>
        <dbReference type="ChEBI" id="CHEBI:78513"/>
        <dbReference type="ChEBI" id="CHEBI:456215"/>
        <dbReference type="EC" id="6.1.1.19"/>
    </reaction>
</comment>
<dbReference type="InterPro" id="IPR009080">
    <property type="entry name" value="tRNAsynth_Ia_anticodon-bd"/>
</dbReference>
<keyword evidence="8" id="KW-0648">Protein biosynthesis</keyword>
<evidence type="ECO:0000256" key="10">
    <source>
        <dbReference type="ARBA" id="ARBA00049339"/>
    </source>
</evidence>
<comment type="subcellular location">
    <subcellularLocation>
        <location evidence="1">Cytoplasm</location>
    </subcellularLocation>
</comment>
<dbReference type="EC" id="6.1.1.19" evidence="3"/>
<dbReference type="GO" id="GO:0005737">
    <property type="term" value="C:cytoplasm"/>
    <property type="evidence" value="ECO:0007669"/>
    <property type="project" value="UniProtKB-SubCell"/>
</dbReference>
<dbReference type="Gene3D" id="1.10.730.10">
    <property type="entry name" value="Isoleucyl-tRNA Synthetase, Domain 1"/>
    <property type="match status" value="1"/>
</dbReference>
<dbReference type="InterPro" id="IPR036695">
    <property type="entry name" value="Arg-tRNA-synth_N_sf"/>
</dbReference>
<dbReference type="PRINTS" id="PR01038">
    <property type="entry name" value="TRNASYNTHARG"/>
</dbReference>
<evidence type="ECO:0000256" key="4">
    <source>
        <dbReference type="ARBA" id="ARBA00022490"/>
    </source>
</evidence>
<evidence type="ECO:0000259" key="11">
    <source>
        <dbReference type="SMART" id="SM00836"/>
    </source>
</evidence>
<evidence type="ECO:0000256" key="1">
    <source>
        <dbReference type="ARBA" id="ARBA00004496"/>
    </source>
</evidence>
<reference evidence="13" key="1">
    <citation type="submission" date="2018-06" db="EMBL/GenBank/DDBJ databases">
        <authorList>
            <person name="Zhirakovskaya E."/>
        </authorList>
    </citation>
    <scope>NUCLEOTIDE SEQUENCE</scope>
</reference>
<dbReference type="GO" id="GO:0004814">
    <property type="term" value="F:arginine-tRNA ligase activity"/>
    <property type="evidence" value="ECO:0007669"/>
    <property type="project" value="UniProtKB-EC"/>
</dbReference>
<dbReference type="CDD" id="cd00671">
    <property type="entry name" value="ArgRS_core"/>
    <property type="match status" value="1"/>
</dbReference>
<dbReference type="Pfam" id="PF05746">
    <property type="entry name" value="DALR_1"/>
    <property type="match status" value="1"/>
</dbReference>
<dbReference type="Pfam" id="PF03485">
    <property type="entry name" value="Arg_tRNA_synt_N"/>
    <property type="match status" value="1"/>
</dbReference>
<dbReference type="Gene3D" id="3.30.1360.70">
    <property type="entry name" value="Arginyl tRNA synthetase N-terminal domain"/>
    <property type="match status" value="1"/>
</dbReference>
<dbReference type="PROSITE" id="PS00178">
    <property type="entry name" value="AA_TRNA_LIGASE_I"/>
    <property type="match status" value="1"/>
</dbReference>
<keyword evidence="5 13" id="KW-0436">Ligase</keyword>
<protein>
    <recommendedName>
        <fullName evidence="3">arginine--tRNA ligase</fullName>
        <ecNumber evidence="3">6.1.1.19</ecNumber>
    </recommendedName>
</protein>
<dbReference type="EMBL" id="UOEQ01000327">
    <property type="protein sequence ID" value="VAW21117.1"/>
    <property type="molecule type" value="Genomic_DNA"/>
</dbReference>
<evidence type="ECO:0000259" key="12">
    <source>
        <dbReference type="SMART" id="SM01016"/>
    </source>
</evidence>
<dbReference type="SUPFAM" id="SSF55190">
    <property type="entry name" value="Arginyl-tRNA synthetase (ArgRS), N-terminal 'additional' domain"/>
    <property type="match status" value="1"/>
</dbReference>
<keyword evidence="4" id="KW-0963">Cytoplasm</keyword>
<name>A0A3B0U6I4_9ZZZZ</name>
<dbReference type="HAMAP" id="MF_00123">
    <property type="entry name" value="Arg_tRNA_synth"/>
    <property type="match status" value="1"/>
</dbReference>
<evidence type="ECO:0000256" key="8">
    <source>
        <dbReference type="ARBA" id="ARBA00022917"/>
    </source>
</evidence>
<dbReference type="GO" id="GO:0005524">
    <property type="term" value="F:ATP binding"/>
    <property type="evidence" value="ECO:0007669"/>
    <property type="project" value="UniProtKB-KW"/>
</dbReference>
<evidence type="ECO:0000256" key="2">
    <source>
        <dbReference type="ARBA" id="ARBA00005594"/>
    </source>
</evidence>
<proteinExistence type="inferred from homology"/>
<evidence type="ECO:0000256" key="5">
    <source>
        <dbReference type="ARBA" id="ARBA00022598"/>
    </source>
</evidence>
<gene>
    <name evidence="13" type="ORF">MNBD_ALPHA11-2075</name>
</gene>
<evidence type="ECO:0000313" key="13">
    <source>
        <dbReference type="EMBL" id="VAW21117.1"/>
    </source>
</evidence>
<keyword evidence="7" id="KW-0067">ATP-binding</keyword>
<evidence type="ECO:0000256" key="3">
    <source>
        <dbReference type="ARBA" id="ARBA00012837"/>
    </source>
</evidence>
<dbReference type="AlphaFoldDB" id="A0A3B0U6I4"/>
<dbReference type="InterPro" id="IPR005148">
    <property type="entry name" value="Arg-tRNA-synth_N"/>
</dbReference>